<protein>
    <submittedName>
        <fullName evidence="2">Uncharacterized protein</fullName>
    </submittedName>
</protein>
<evidence type="ECO:0000256" key="1">
    <source>
        <dbReference type="SAM" id="MobiDB-lite"/>
    </source>
</evidence>
<evidence type="ECO:0000313" key="2">
    <source>
        <dbReference type="EMBL" id="CAA9447019.1"/>
    </source>
</evidence>
<sequence length="43" mass="4829">MEKEHGVTEGPFYKGYSSRGRCCFPTRRVEESSSRLLFETGGG</sequence>
<gene>
    <name evidence="2" type="ORF">AVDCRST_MAG78-2982</name>
</gene>
<reference evidence="2" key="1">
    <citation type="submission" date="2020-02" db="EMBL/GenBank/DDBJ databases">
        <authorList>
            <person name="Meier V. D."/>
        </authorList>
    </citation>
    <scope>NUCLEOTIDE SEQUENCE</scope>
    <source>
        <strain evidence="2">AVDCRST_MAG78</strain>
    </source>
</reference>
<dbReference type="AlphaFoldDB" id="A0A6J4QND4"/>
<proteinExistence type="predicted"/>
<name>A0A6J4QND4_9ACTN</name>
<dbReference type="EMBL" id="CADCVB010000194">
    <property type="protein sequence ID" value="CAA9447019.1"/>
    <property type="molecule type" value="Genomic_DNA"/>
</dbReference>
<organism evidence="2">
    <name type="scientific">uncultured Rubrobacteraceae bacterium</name>
    <dbReference type="NCBI Taxonomy" id="349277"/>
    <lineage>
        <taxon>Bacteria</taxon>
        <taxon>Bacillati</taxon>
        <taxon>Actinomycetota</taxon>
        <taxon>Rubrobacteria</taxon>
        <taxon>Rubrobacterales</taxon>
        <taxon>Rubrobacteraceae</taxon>
        <taxon>environmental samples</taxon>
    </lineage>
</organism>
<accession>A0A6J4QND4</accession>
<feature type="region of interest" description="Disordered" evidence="1">
    <location>
        <begin position="1"/>
        <end position="20"/>
    </location>
</feature>